<accession>A0A2W5SGP2</accession>
<organism evidence="1 2">
    <name type="scientific">Ancylobacter novellus</name>
    <name type="common">Thiobacillus novellus</name>
    <dbReference type="NCBI Taxonomy" id="921"/>
    <lineage>
        <taxon>Bacteria</taxon>
        <taxon>Pseudomonadati</taxon>
        <taxon>Pseudomonadota</taxon>
        <taxon>Alphaproteobacteria</taxon>
        <taxon>Hyphomicrobiales</taxon>
        <taxon>Xanthobacteraceae</taxon>
        <taxon>Ancylobacter</taxon>
    </lineage>
</organism>
<gene>
    <name evidence="1" type="ORF">DI549_12685</name>
</gene>
<evidence type="ECO:0000313" key="1">
    <source>
        <dbReference type="EMBL" id="PZQ82027.1"/>
    </source>
</evidence>
<protein>
    <submittedName>
        <fullName evidence="1">DUF1489 domain-containing protein</fullName>
    </submittedName>
</protein>
<name>A0A2W5SGP2_ANCNO</name>
<proteinExistence type="predicted"/>
<evidence type="ECO:0000313" key="2">
    <source>
        <dbReference type="Proteomes" id="UP000248887"/>
    </source>
</evidence>
<dbReference type="InterPro" id="IPR008320">
    <property type="entry name" value="UCP032025"/>
</dbReference>
<reference evidence="1 2" key="1">
    <citation type="submission" date="2017-08" db="EMBL/GenBank/DDBJ databases">
        <title>Infants hospitalized years apart are colonized by the same room-sourced microbial strains.</title>
        <authorList>
            <person name="Brooks B."/>
            <person name="Olm M.R."/>
            <person name="Firek B.A."/>
            <person name="Baker R."/>
            <person name="Thomas B.C."/>
            <person name="Morowitz M.J."/>
            <person name="Banfield J.F."/>
        </authorList>
    </citation>
    <scope>NUCLEOTIDE SEQUENCE [LARGE SCALE GENOMIC DNA]</scope>
    <source>
        <strain evidence="1">S2_005_001_R2_27</strain>
    </source>
</reference>
<dbReference type="AlphaFoldDB" id="A0A2W5SGP2"/>
<dbReference type="EMBL" id="QFQD01000036">
    <property type="protein sequence ID" value="PZQ82027.1"/>
    <property type="molecule type" value="Genomic_DNA"/>
</dbReference>
<comment type="caution">
    <text evidence="1">The sequence shown here is derived from an EMBL/GenBank/DDBJ whole genome shotgun (WGS) entry which is preliminary data.</text>
</comment>
<dbReference type="Pfam" id="PF07370">
    <property type="entry name" value="DUF1489"/>
    <property type="match status" value="1"/>
</dbReference>
<dbReference type="Proteomes" id="UP000248887">
    <property type="component" value="Unassembled WGS sequence"/>
</dbReference>
<sequence>MPLHLLKLCVGAESVQDLEEWIAETLAEKAARGLSAVQFHTTRMVPTRTEELLGGGSLYWVIKGEVACRQALTGIEPFVDADGIRRCRLMLDPLVHRVEPRPSRPFQGWRYLAAKDAPADLDAAAGDTPLPENLRRELRSLGLL</sequence>
<dbReference type="PIRSF" id="PIRSF032025">
    <property type="entry name" value="UCP032025"/>
    <property type="match status" value="1"/>
</dbReference>